<dbReference type="Pfam" id="PF01420">
    <property type="entry name" value="Methylase_S"/>
    <property type="match status" value="2"/>
</dbReference>
<sequence>MGLKFKEFCTFKEGYVNPSQKEPKYFDGPIKWLRATDLNNSYVYTTTRTLTEEGFKSARKSALMFKPNTISISKSGTVGRLGILKDYMCGNRAVINIDVNSEIMNMEYIFYWLLNNQNYIKDLAVGSVQRNLYVSVLENLEIEKRPIFEQKAIANILSTIDKKIEINNQMNERLEEMAQVLFKRWFVDFEFPNDNGESYKSSGGEMIESELGMIPKGWEVSKLNEHCDVQKGLSYKGKHLVEDGTPMLNLGNINPGGGFRREKMKYYDGEHKDRHKVKPGDIIIANTDMTQDRLILGSPIIVPEFNKRDIIFTHHLFALRQVKLPKSFLYYYIKSDDFRERAESFATGTTVLAISKNAVVDIEMVIPQSKILNKYKCIVDSILDEIALNNKENVRMEKIRDLLLPKLMSGEIRVPIDDNIVEEQVNN</sequence>
<keyword evidence="3" id="KW-0238">DNA-binding</keyword>
<comment type="similarity">
    <text evidence="1">Belongs to the type-I restriction system S methylase family.</text>
</comment>
<protein>
    <submittedName>
        <fullName evidence="5">Restriction endonuclease subunit S</fullName>
    </submittedName>
</protein>
<evidence type="ECO:0000313" key="6">
    <source>
        <dbReference type="Proteomes" id="UP000297975"/>
    </source>
</evidence>
<dbReference type="GO" id="GO:0009307">
    <property type="term" value="P:DNA restriction-modification system"/>
    <property type="evidence" value="ECO:0007669"/>
    <property type="project" value="UniProtKB-KW"/>
</dbReference>
<proteinExistence type="inferred from homology"/>
<evidence type="ECO:0000256" key="1">
    <source>
        <dbReference type="ARBA" id="ARBA00010923"/>
    </source>
</evidence>
<dbReference type="GO" id="GO:0004519">
    <property type="term" value="F:endonuclease activity"/>
    <property type="evidence" value="ECO:0007669"/>
    <property type="project" value="UniProtKB-KW"/>
</dbReference>
<dbReference type="SUPFAM" id="SSF116734">
    <property type="entry name" value="DNA methylase specificity domain"/>
    <property type="match status" value="2"/>
</dbReference>
<dbReference type="Gene3D" id="1.10.287.1120">
    <property type="entry name" value="Bipartite methylase S protein"/>
    <property type="match status" value="1"/>
</dbReference>
<keyword evidence="2" id="KW-0680">Restriction system</keyword>
<dbReference type="OrthoDB" id="9795776at2"/>
<evidence type="ECO:0000256" key="3">
    <source>
        <dbReference type="ARBA" id="ARBA00023125"/>
    </source>
</evidence>
<evidence type="ECO:0000313" key="5">
    <source>
        <dbReference type="EMBL" id="TFB13577.1"/>
    </source>
</evidence>
<dbReference type="PANTHER" id="PTHR30408:SF13">
    <property type="entry name" value="TYPE I RESTRICTION ENZYME HINDI SPECIFICITY SUBUNIT"/>
    <property type="match status" value="1"/>
</dbReference>
<accession>A0A4Y8IIZ7</accession>
<name>A0A4Y8IIZ7_9BACI</name>
<keyword evidence="5" id="KW-0255">Endonuclease</keyword>
<gene>
    <name evidence="5" type="ORF">E3U55_15770</name>
</gene>
<keyword evidence="5" id="KW-0378">Hydrolase</keyword>
<organism evidence="5 6">
    <name type="scientific">Filobacillus milosensis</name>
    <dbReference type="NCBI Taxonomy" id="94137"/>
    <lineage>
        <taxon>Bacteria</taxon>
        <taxon>Bacillati</taxon>
        <taxon>Bacillota</taxon>
        <taxon>Bacilli</taxon>
        <taxon>Bacillales</taxon>
        <taxon>Bacillaceae</taxon>
        <taxon>Filobacillus</taxon>
    </lineage>
</organism>
<dbReference type="InterPro" id="IPR044946">
    <property type="entry name" value="Restrct_endonuc_typeI_TRD_sf"/>
</dbReference>
<feature type="domain" description="Type I restriction modification DNA specificity" evidence="4">
    <location>
        <begin position="215"/>
        <end position="393"/>
    </location>
</feature>
<dbReference type="Proteomes" id="UP000297975">
    <property type="component" value="Unassembled WGS sequence"/>
</dbReference>
<evidence type="ECO:0000256" key="2">
    <source>
        <dbReference type="ARBA" id="ARBA00022747"/>
    </source>
</evidence>
<dbReference type="AlphaFoldDB" id="A0A4Y8IIZ7"/>
<keyword evidence="5" id="KW-0540">Nuclease</keyword>
<dbReference type="InterPro" id="IPR000055">
    <property type="entry name" value="Restrct_endonuc_typeI_TRD"/>
</dbReference>
<evidence type="ECO:0000259" key="4">
    <source>
        <dbReference type="Pfam" id="PF01420"/>
    </source>
</evidence>
<dbReference type="InterPro" id="IPR052021">
    <property type="entry name" value="Type-I_RS_S_subunit"/>
</dbReference>
<comment type="caution">
    <text evidence="5">The sequence shown here is derived from an EMBL/GenBank/DDBJ whole genome shotgun (WGS) entry which is preliminary data.</text>
</comment>
<reference evidence="5 6" key="1">
    <citation type="submission" date="2019-03" db="EMBL/GenBank/DDBJ databases">
        <authorList>
            <person name="He R.-H."/>
        </authorList>
    </citation>
    <scope>NUCLEOTIDE SEQUENCE [LARGE SCALE GENOMIC DNA]</scope>
    <source>
        <strain evidence="6">SH 714</strain>
    </source>
</reference>
<feature type="domain" description="Type I restriction modification DNA specificity" evidence="4">
    <location>
        <begin position="5"/>
        <end position="176"/>
    </location>
</feature>
<dbReference type="EMBL" id="SOPW01000024">
    <property type="protein sequence ID" value="TFB13577.1"/>
    <property type="molecule type" value="Genomic_DNA"/>
</dbReference>
<keyword evidence="6" id="KW-1185">Reference proteome</keyword>
<dbReference type="GO" id="GO:0003677">
    <property type="term" value="F:DNA binding"/>
    <property type="evidence" value="ECO:0007669"/>
    <property type="project" value="UniProtKB-KW"/>
</dbReference>
<dbReference type="Gene3D" id="3.90.220.20">
    <property type="entry name" value="DNA methylase specificity domains"/>
    <property type="match status" value="2"/>
</dbReference>
<dbReference type="PANTHER" id="PTHR30408">
    <property type="entry name" value="TYPE-1 RESTRICTION ENZYME ECOKI SPECIFICITY PROTEIN"/>
    <property type="match status" value="1"/>
</dbReference>